<protein>
    <submittedName>
        <fullName evidence="2">Uncharacterized protein</fullName>
    </submittedName>
</protein>
<evidence type="ECO:0000256" key="1">
    <source>
        <dbReference type="SAM" id="MobiDB-lite"/>
    </source>
</evidence>
<feature type="region of interest" description="Disordered" evidence="1">
    <location>
        <begin position="1"/>
        <end position="60"/>
    </location>
</feature>
<feature type="region of interest" description="Disordered" evidence="1">
    <location>
        <begin position="80"/>
        <end position="99"/>
    </location>
</feature>
<dbReference type="OrthoDB" id="10642337at2759"/>
<name>A0A286UQZ7_9AGAM</name>
<feature type="compositionally biased region" description="Low complexity" evidence="1">
    <location>
        <begin position="283"/>
        <end position="298"/>
    </location>
</feature>
<feature type="compositionally biased region" description="Polar residues" evidence="1">
    <location>
        <begin position="235"/>
        <end position="256"/>
    </location>
</feature>
<gene>
    <name evidence="2" type="ORF">PNOK_0194900</name>
</gene>
<keyword evidence="3" id="KW-1185">Reference proteome</keyword>
<feature type="region of interest" description="Disordered" evidence="1">
    <location>
        <begin position="141"/>
        <end position="454"/>
    </location>
</feature>
<evidence type="ECO:0000313" key="3">
    <source>
        <dbReference type="Proteomes" id="UP000217199"/>
    </source>
</evidence>
<feature type="compositionally biased region" description="Polar residues" evidence="1">
    <location>
        <begin position="312"/>
        <end position="330"/>
    </location>
</feature>
<feature type="compositionally biased region" description="Polar residues" evidence="1">
    <location>
        <begin position="264"/>
        <end position="273"/>
    </location>
</feature>
<dbReference type="InParanoid" id="A0A286UQZ7"/>
<proteinExistence type="predicted"/>
<evidence type="ECO:0000313" key="2">
    <source>
        <dbReference type="EMBL" id="PAV21992.1"/>
    </source>
</evidence>
<accession>A0A286UQZ7</accession>
<comment type="caution">
    <text evidence="2">The sequence shown here is derived from an EMBL/GenBank/DDBJ whole genome shotgun (WGS) entry which is preliminary data.</text>
</comment>
<feature type="compositionally biased region" description="Basic residues" evidence="1">
    <location>
        <begin position="444"/>
        <end position="454"/>
    </location>
</feature>
<dbReference type="AlphaFoldDB" id="A0A286UQZ7"/>
<feature type="compositionally biased region" description="Low complexity" evidence="1">
    <location>
        <begin position="385"/>
        <end position="399"/>
    </location>
</feature>
<dbReference type="Proteomes" id="UP000217199">
    <property type="component" value="Unassembled WGS sequence"/>
</dbReference>
<feature type="compositionally biased region" description="Polar residues" evidence="1">
    <location>
        <begin position="142"/>
        <end position="161"/>
    </location>
</feature>
<reference evidence="2 3" key="1">
    <citation type="journal article" date="2017" name="Mol. Ecol.">
        <title>Comparative and population genomic landscape of Phellinus noxius: A hypervariable fungus causing root rot in trees.</title>
        <authorList>
            <person name="Chung C.L."/>
            <person name="Lee T.J."/>
            <person name="Akiba M."/>
            <person name="Lee H.H."/>
            <person name="Kuo T.H."/>
            <person name="Liu D."/>
            <person name="Ke H.M."/>
            <person name="Yokoi T."/>
            <person name="Roa M.B."/>
            <person name="Lu M.J."/>
            <person name="Chang Y.Y."/>
            <person name="Ann P.J."/>
            <person name="Tsai J.N."/>
            <person name="Chen C.Y."/>
            <person name="Tzean S.S."/>
            <person name="Ota Y."/>
            <person name="Hattori T."/>
            <person name="Sahashi N."/>
            <person name="Liou R.F."/>
            <person name="Kikuchi T."/>
            <person name="Tsai I.J."/>
        </authorList>
    </citation>
    <scope>NUCLEOTIDE SEQUENCE [LARGE SCALE GENOMIC DNA]</scope>
    <source>
        <strain evidence="2 3">FFPRI411160</strain>
    </source>
</reference>
<feature type="compositionally biased region" description="Pro residues" evidence="1">
    <location>
        <begin position="88"/>
        <end position="99"/>
    </location>
</feature>
<organism evidence="2 3">
    <name type="scientific">Pyrrhoderma noxium</name>
    <dbReference type="NCBI Taxonomy" id="2282107"/>
    <lineage>
        <taxon>Eukaryota</taxon>
        <taxon>Fungi</taxon>
        <taxon>Dikarya</taxon>
        <taxon>Basidiomycota</taxon>
        <taxon>Agaricomycotina</taxon>
        <taxon>Agaricomycetes</taxon>
        <taxon>Hymenochaetales</taxon>
        <taxon>Hymenochaetaceae</taxon>
        <taxon>Pyrrhoderma</taxon>
    </lineage>
</organism>
<dbReference type="EMBL" id="NBII01000002">
    <property type="protein sequence ID" value="PAV21992.1"/>
    <property type="molecule type" value="Genomic_DNA"/>
</dbReference>
<sequence>MYSPALPDAPPGFVPNSPLPIDAPSGFLSSSPRIPDAPPGFIPGESVPPGAPPGFVVTSPAPPGAPAGFVHPSPSISNSVPPGFVPTAPLPQGAPPGFMPSPSSFANSVLPKVPIPTASPSLSMTGALPVFVRSEIEDFNHGSRSPRVSFSGPNAGFNSRAASDWDTRLSYSPRPVPGPEFNNEDYDSPQSERISRPVIPDASMLSNTNPVSSRRSSRVNFDADPAMIPMPPSTSPSLARNGRATSQGSGLNSRSRTPGLVMSRSASARSGDSINRYPYKMNSSGSGLPPSGLTSPYSRRLETHPENDDESVNSSLSDNTLTTPPSQRISLINPPSPVASLHGRPLSRSDRDVMFLPPDPVDAARVTSSIRSKSPSREPDELEGALPLRSSASHHSLASQKSYARFNKDDYVDPAILTSGRSKLLPLPPDENTAGSSSAPISARAKRQKKKKGR</sequence>